<evidence type="ECO:0000259" key="1">
    <source>
        <dbReference type="Pfam" id="PF00534"/>
    </source>
</evidence>
<comment type="caution">
    <text evidence="2">The sequence shown here is derived from an EMBL/GenBank/DDBJ whole genome shotgun (WGS) entry which is preliminary data.</text>
</comment>
<dbReference type="CDD" id="cd03825">
    <property type="entry name" value="GT4_WcaC-like"/>
    <property type="match status" value="1"/>
</dbReference>
<dbReference type="Pfam" id="PF00534">
    <property type="entry name" value="Glycos_transf_1"/>
    <property type="match status" value="1"/>
</dbReference>
<accession>A0ABS7CZC7</accession>
<reference evidence="2 3" key="1">
    <citation type="journal article" date="2016" name="Int. J. Syst. Evol. Microbiol.">
        <title>Pontibacter aydingkolensis sp. nov., isolated from soil of a salt lake.</title>
        <authorList>
            <person name="Osman G."/>
            <person name="Zhang T."/>
            <person name="Lou K."/>
            <person name="Gao Y."/>
            <person name="Chang W."/>
            <person name="Lin Q."/>
            <person name="Yang H.M."/>
            <person name="Huo X.D."/>
            <person name="Wang N."/>
        </authorList>
    </citation>
    <scope>NUCLEOTIDE SEQUENCE [LARGE SCALE GENOMIC DNA]</scope>
    <source>
        <strain evidence="2 3">KACC 19255</strain>
    </source>
</reference>
<feature type="domain" description="Glycosyl transferase family 1" evidence="1">
    <location>
        <begin position="227"/>
        <end position="380"/>
    </location>
</feature>
<evidence type="ECO:0000313" key="2">
    <source>
        <dbReference type="EMBL" id="MBW7469036.1"/>
    </source>
</evidence>
<dbReference type="EMBL" id="JAHYXK010000025">
    <property type="protein sequence ID" value="MBW7469036.1"/>
    <property type="molecule type" value="Genomic_DNA"/>
</dbReference>
<dbReference type="InterPro" id="IPR001296">
    <property type="entry name" value="Glyco_trans_1"/>
</dbReference>
<dbReference type="InterPro" id="IPR050194">
    <property type="entry name" value="Glycosyltransferase_grp1"/>
</dbReference>
<evidence type="ECO:0000313" key="3">
    <source>
        <dbReference type="Proteomes" id="UP000813018"/>
    </source>
</evidence>
<sequence length="417" mass="45955">MKVVHVNTSDTQGGAARAASRLHQALLEVNVDSLMLVQTKSGDDFTIQGPQTNLQKAAAVLRPFLDRLPTRKYNASASLPFSPSWVPFSGVAERINALGPDIVHLHWIANGMMSIEEIAQIKAPIVWSLHDSWAFTGGCHVRFDCEKYIQGCGACPVLGSDRQNDLSKAIFDRKSRTYSKIKNLTVTGPSRWLSKCASESLLFKNRKVVTLPIPLDTDTFSPVEKGNARRILNLPSDRKLVLFGAKNGTEDVNKGFKQLIEALDKIENNNVELLIFGSSKPKNPTDFKFKANYIGSLHDNVSLKLLYSAADVMVVPSIQEAFGQTASESLSCGTPVVAFGATGLLDIVDHQSNGYLAANYNTNDLAKGIDWVLSHPDYSELSFNARQKVLKSFDSKIIVHDYIRLYNDIISESIQRA</sequence>
<dbReference type="PANTHER" id="PTHR45947:SF3">
    <property type="entry name" value="SULFOQUINOVOSYL TRANSFERASE SQD2"/>
    <property type="match status" value="1"/>
</dbReference>
<dbReference type="SUPFAM" id="SSF53756">
    <property type="entry name" value="UDP-Glycosyltransferase/glycogen phosphorylase"/>
    <property type="match status" value="1"/>
</dbReference>
<name>A0ABS7CZC7_9BACT</name>
<dbReference type="RefSeq" id="WP_219878907.1">
    <property type="nucleotide sequence ID" value="NZ_JAHYXK010000025.1"/>
</dbReference>
<keyword evidence="3" id="KW-1185">Reference proteome</keyword>
<gene>
    <name evidence="2" type="ORF">K0O23_18320</name>
</gene>
<proteinExistence type="predicted"/>
<organism evidence="2 3">
    <name type="scientific">Pontibacter aydingkolensis</name>
    <dbReference type="NCBI Taxonomy" id="1911536"/>
    <lineage>
        <taxon>Bacteria</taxon>
        <taxon>Pseudomonadati</taxon>
        <taxon>Bacteroidota</taxon>
        <taxon>Cytophagia</taxon>
        <taxon>Cytophagales</taxon>
        <taxon>Hymenobacteraceae</taxon>
        <taxon>Pontibacter</taxon>
    </lineage>
</organism>
<protein>
    <submittedName>
        <fullName evidence="2">Glycosyltransferase family 4 protein</fullName>
    </submittedName>
</protein>
<dbReference type="PANTHER" id="PTHR45947">
    <property type="entry name" value="SULFOQUINOVOSYL TRANSFERASE SQD2"/>
    <property type="match status" value="1"/>
</dbReference>
<dbReference type="Gene3D" id="3.40.50.2000">
    <property type="entry name" value="Glycogen Phosphorylase B"/>
    <property type="match status" value="2"/>
</dbReference>
<dbReference type="Proteomes" id="UP000813018">
    <property type="component" value="Unassembled WGS sequence"/>
</dbReference>